<protein>
    <submittedName>
        <fullName evidence="2">Uncharacterized protein</fullName>
    </submittedName>
</protein>
<reference evidence="3" key="1">
    <citation type="submission" date="2016-09" db="EMBL/GenBank/DDBJ databases">
        <authorList>
            <person name="Greninger A.L."/>
            <person name="Jerome K.R."/>
            <person name="Mcnair B."/>
            <person name="Wallis C."/>
            <person name="Fang F."/>
        </authorList>
    </citation>
    <scope>NUCLEOTIDE SEQUENCE [LARGE SCALE GENOMIC DNA]</scope>
    <source>
        <strain evidence="3">M7</strain>
    </source>
</reference>
<feature type="region of interest" description="Disordered" evidence="1">
    <location>
        <begin position="34"/>
        <end position="78"/>
    </location>
</feature>
<comment type="caution">
    <text evidence="2">The sequence shown here is derived from an EMBL/GenBank/DDBJ whole genome shotgun (WGS) entry which is preliminary data.</text>
</comment>
<dbReference type="Proteomes" id="UP000094243">
    <property type="component" value="Unassembled WGS sequence"/>
</dbReference>
<gene>
    <name evidence="2" type="ORF">BHQ17_03995</name>
</gene>
<feature type="compositionally biased region" description="Low complexity" evidence="1">
    <location>
        <begin position="34"/>
        <end position="58"/>
    </location>
</feature>
<accession>A0A1E3S0Q4</accession>
<name>A0A1E3S0Q4_9MYCO</name>
<dbReference type="RefSeq" id="WP_069403933.1">
    <property type="nucleotide sequence ID" value="NZ_MIGZ01000013.1"/>
</dbReference>
<evidence type="ECO:0000256" key="1">
    <source>
        <dbReference type="SAM" id="MobiDB-lite"/>
    </source>
</evidence>
<sequence length="183" mass="18884">MTSQAGSDRDLWRRVLVTAVAGGAMVAGLLAGTGTAAAQPTEPTTEPTVAAETPTPAAQDEPRSCTGDDCSRGEPEPAKVSADAVLSQIYTEYAQGDGGGQVSKLIDDAVKLRRQGFRPSNANAEALANALEYRPNQTPLVEALKNTIAYQRKLQAQAAMTASQRGPVAGPVPVIPGMSVPIG</sequence>
<organism evidence="2 3">
    <name type="scientific">Mycolicibacterium holsaticum</name>
    <dbReference type="NCBI Taxonomy" id="152142"/>
    <lineage>
        <taxon>Bacteria</taxon>
        <taxon>Bacillati</taxon>
        <taxon>Actinomycetota</taxon>
        <taxon>Actinomycetes</taxon>
        <taxon>Mycobacteriales</taxon>
        <taxon>Mycobacteriaceae</taxon>
        <taxon>Mycolicibacterium</taxon>
    </lineage>
</organism>
<evidence type="ECO:0000313" key="3">
    <source>
        <dbReference type="Proteomes" id="UP000094243"/>
    </source>
</evidence>
<keyword evidence="3" id="KW-1185">Reference proteome</keyword>
<dbReference type="EMBL" id="MIGZ01000013">
    <property type="protein sequence ID" value="ODQ95755.1"/>
    <property type="molecule type" value="Genomic_DNA"/>
</dbReference>
<proteinExistence type="predicted"/>
<dbReference type="AlphaFoldDB" id="A0A1E3S0Q4"/>
<evidence type="ECO:0000313" key="2">
    <source>
        <dbReference type="EMBL" id="ODQ95755.1"/>
    </source>
</evidence>
<dbReference type="OrthoDB" id="4731062at2"/>